<dbReference type="SUPFAM" id="SSF57667">
    <property type="entry name" value="beta-beta-alpha zinc fingers"/>
    <property type="match status" value="1"/>
</dbReference>
<evidence type="ECO:0000256" key="2">
    <source>
        <dbReference type="SAM" id="MobiDB-lite"/>
    </source>
</evidence>
<dbReference type="PANTHER" id="PTHR47591:SF1">
    <property type="entry name" value="ZINC FINGER PROTEIN ZAT2-RELATED"/>
    <property type="match status" value="1"/>
</dbReference>
<sequence length="176" mass="19702">MVKTTVSASKRRRIACKKRSTKENDSAAVTVGSKAKYRKKPESIEPKITPPCTECGRKFRSDKALFGHMRCHPERKWRGINPPLCFRRSISVSPSSPVLDFEESSITEEEQNIADCLIMLANGLNFIDRASDWENESAHEEVCVNFDLNMPAPVEDSSSSSYSSFSAITLDLRLGL</sequence>
<dbReference type="OrthoDB" id="6077919at2759"/>
<dbReference type="InterPro" id="IPR013087">
    <property type="entry name" value="Znf_C2H2_type"/>
</dbReference>
<keyword evidence="4" id="KW-1185">Reference proteome</keyword>
<dbReference type="AlphaFoldDB" id="A0A6J1JG40"/>
<dbReference type="InterPro" id="IPR036236">
    <property type="entry name" value="Znf_C2H2_sf"/>
</dbReference>
<keyword evidence="1" id="KW-0479">Metal-binding</keyword>
<accession>A0A6J1JG40</accession>
<name>A0A6J1JG40_CUCMA</name>
<dbReference type="Proteomes" id="UP000504608">
    <property type="component" value="Unplaced"/>
</dbReference>
<dbReference type="GeneID" id="111486600"/>
<feature type="domain" description="C2H2-type" evidence="3">
    <location>
        <begin position="50"/>
        <end position="77"/>
    </location>
</feature>
<dbReference type="GO" id="GO:0008270">
    <property type="term" value="F:zinc ion binding"/>
    <property type="evidence" value="ECO:0007669"/>
    <property type="project" value="UniProtKB-KW"/>
</dbReference>
<keyword evidence="1" id="KW-0862">Zinc</keyword>
<dbReference type="Pfam" id="PF13912">
    <property type="entry name" value="zf-C2H2_6"/>
    <property type="match status" value="1"/>
</dbReference>
<proteinExistence type="predicted"/>
<feature type="compositionally biased region" description="Basic residues" evidence="2">
    <location>
        <begin position="9"/>
        <end position="20"/>
    </location>
</feature>
<dbReference type="PROSITE" id="PS00028">
    <property type="entry name" value="ZINC_FINGER_C2H2_1"/>
    <property type="match status" value="1"/>
</dbReference>
<feature type="region of interest" description="Disordered" evidence="2">
    <location>
        <begin position="1"/>
        <end position="35"/>
    </location>
</feature>
<evidence type="ECO:0000259" key="3">
    <source>
        <dbReference type="PROSITE" id="PS50157"/>
    </source>
</evidence>
<dbReference type="RefSeq" id="XP_022989537.1">
    <property type="nucleotide sequence ID" value="XM_023133769.1"/>
</dbReference>
<dbReference type="KEGG" id="cmax:111486600"/>
<keyword evidence="1" id="KW-0863">Zinc-finger</keyword>
<protein>
    <submittedName>
        <fullName evidence="5">Zinc finger protein ZAT3-like</fullName>
    </submittedName>
</protein>
<organism evidence="4 5">
    <name type="scientific">Cucurbita maxima</name>
    <name type="common">Pumpkin</name>
    <name type="synonym">Winter squash</name>
    <dbReference type="NCBI Taxonomy" id="3661"/>
    <lineage>
        <taxon>Eukaryota</taxon>
        <taxon>Viridiplantae</taxon>
        <taxon>Streptophyta</taxon>
        <taxon>Embryophyta</taxon>
        <taxon>Tracheophyta</taxon>
        <taxon>Spermatophyta</taxon>
        <taxon>Magnoliopsida</taxon>
        <taxon>eudicotyledons</taxon>
        <taxon>Gunneridae</taxon>
        <taxon>Pentapetalae</taxon>
        <taxon>rosids</taxon>
        <taxon>fabids</taxon>
        <taxon>Cucurbitales</taxon>
        <taxon>Cucurbitaceae</taxon>
        <taxon>Cucurbiteae</taxon>
        <taxon>Cucurbita</taxon>
    </lineage>
</organism>
<evidence type="ECO:0000313" key="5">
    <source>
        <dbReference type="RefSeq" id="XP_022989537.1"/>
    </source>
</evidence>
<evidence type="ECO:0000313" key="4">
    <source>
        <dbReference type="Proteomes" id="UP000504608"/>
    </source>
</evidence>
<gene>
    <name evidence="5" type="primary">LOC111486600</name>
</gene>
<dbReference type="PROSITE" id="PS50157">
    <property type="entry name" value="ZINC_FINGER_C2H2_2"/>
    <property type="match status" value="1"/>
</dbReference>
<reference evidence="5" key="1">
    <citation type="submission" date="2025-08" db="UniProtKB">
        <authorList>
            <consortium name="RefSeq"/>
        </authorList>
    </citation>
    <scope>IDENTIFICATION</scope>
    <source>
        <tissue evidence="5">Young leaves</tissue>
    </source>
</reference>
<dbReference type="PANTHER" id="PTHR47591">
    <property type="entry name" value="ZINC FINGER PROTEIN ZAT2-RELATED"/>
    <property type="match status" value="1"/>
</dbReference>
<evidence type="ECO:0000256" key="1">
    <source>
        <dbReference type="PROSITE-ProRule" id="PRU00042"/>
    </source>
</evidence>